<dbReference type="InterPro" id="IPR047057">
    <property type="entry name" value="MerR_fam"/>
</dbReference>
<dbReference type="InterPro" id="IPR009061">
    <property type="entry name" value="DNA-bd_dom_put_sf"/>
</dbReference>
<name>A0A0F9DSR5_9ZZZZ</name>
<keyword evidence="3" id="KW-0238">DNA-binding</keyword>
<accession>A0A0F9DSR5</accession>
<sequence>MEENMLIGEVCRQAGCTPRTVRHYETEKIIVPIIVTQSGRKLYSKDSVLIILTVRLLKRLGYSLKDIRKIINLTKSRDTKHRRLTKRIRKMLSESLSSIDSELELLTGSRHKIADLLVKTEKCQSCSAADCKECCELKGLRTLGLLGG</sequence>
<comment type="caution">
    <text evidence="6">The sequence shown here is derived from an EMBL/GenBank/DDBJ whole genome shotgun (WGS) entry which is preliminary data.</text>
</comment>
<evidence type="ECO:0000256" key="4">
    <source>
        <dbReference type="ARBA" id="ARBA00023163"/>
    </source>
</evidence>
<dbReference type="GO" id="GO:0003700">
    <property type="term" value="F:DNA-binding transcription factor activity"/>
    <property type="evidence" value="ECO:0007669"/>
    <property type="project" value="InterPro"/>
</dbReference>
<protein>
    <recommendedName>
        <fullName evidence="5">HTH merR-type domain-containing protein</fullName>
    </recommendedName>
</protein>
<gene>
    <name evidence="6" type="ORF">LCGC14_2160590</name>
</gene>
<keyword evidence="4" id="KW-0804">Transcription</keyword>
<dbReference type="EMBL" id="LAZR01027709">
    <property type="protein sequence ID" value="KKL64878.1"/>
    <property type="molecule type" value="Genomic_DNA"/>
</dbReference>
<dbReference type="PANTHER" id="PTHR30204:SF69">
    <property type="entry name" value="MERR-FAMILY TRANSCRIPTIONAL REGULATOR"/>
    <property type="match status" value="1"/>
</dbReference>
<evidence type="ECO:0000259" key="5">
    <source>
        <dbReference type="PROSITE" id="PS50937"/>
    </source>
</evidence>
<proteinExistence type="predicted"/>
<dbReference type="CDD" id="cd00592">
    <property type="entry name" value="HTH_MerR-like"/>
    <property type="match status" value="1"/>
</dbReference>
<organism evidence="6">
    <name type="scientific">marine sediment metagenome</name>
    <dbReference type="NCBI Taxonomy" id="412755"/>
    <lineage>
        <taxon>unclassified sequences</taxon>
        <taxon>metagenomes</taxon>
        <taxon>ecological metagenomes</taxon>
    </lineage>
</organism>
<dbReference type="SUPFAM" id="SSF46955">
    <property type="entry name" value="Putative DNA-binding domain"/>
    <property type="match status" value="1"/>
</dbReference>
<dbReference type="GO" id="GO:0003677">
    <property type="term" value="F:DNA binding"/>
    <property type="evidence" value="ECO:0007669"/>
    <property type="project" value="UniProtKB-KW"/>
</dbReference>
<evidence type="ECO:0000256" key="2">
    <source>
        <dbReference type="ARBA" id="ARBA00023015"/>
    </source>
</evidence>
<keyword evidence="1" id="KW-0678">Repressor</keyword>
<dbReference type="PANTHER" id="PTHR30204">
    <property type="entry name" value="REDOX-CYCLING DRUG-SENSING TRANSCRIPTIONAL ACTIVATOR SOXR"/>
    <property type="match status" value="1"/>
</dbReference>
<dbReference type="SMART" id="SM00422">
    <property type="entry name" value="HTH_MERR"/>
    <property type="match status" value="1"/>
</dbReference>
<evidence type="ECO:0000256" key="3">
    <source>
        <dbReference type="ARBA" id="ARBA00023125"/>
    </source>
</evidence>
<dbReference type="AlphaFoldDB" id="A0A0F9DSR5"/>
<evidence type="ECO:0000256" key="1">
    <source>
        <dbReference type="ARBA" id="ARBA00022491"/>
    </source>
</evidence>
<keyword evidence="2" id="KW-0805">Transcription regulation</keyword>
<evidence type="ECO:0000313" key="6">
    <source>
        <dbReference type="EMBL" id="KKL64878.1"/>
    </source>
</evidence>
<feature type="domain" description="HTH merR-type" evidence="5">
    <location>
        <begin position="4"/>
        <end position="73"/>
    </location>
</feature>
<dbReference type="Pfam" id="PF13411">
    <property type="entry name" value="MerR_1"/>
    <property type="match status" value="1"/>
</dbReference>
<dbReference type="PROSITE" id="PS50937">
    <property type="entry name" value="HTH_MERR_2"/>
    <property type="match status" value="1"/>
</dbReference>
<dbReference type="Gene3D" id="1.10.1660.10">
    <property type="match status" value="1"/>
</dbReference>
<dbReference type="InterPro" id="IPR000551">
    <property type="entry name" value="MerR-type_HTH_dom"/>
</dbReference>
<reference evidence="6" key="1">
    <citation type="journal article" date="2015" name="Nature">
        <title>Complex archaea that bridge the gap between prokaryotes and eukaryotes.</title>
        <authorList>
            <person name="Spang A."/>
            <person name="Saw J.H."/>
            <person name="Jorgensen S.L."/>
            <person name="Zaremba-Niedzwiedzka K."/>
            <person name="Martijn J."/>
            <person name="Lind A.E."/>
            <person name="van Eijk R."/>
            <person name="Schleper C."/>
            <person name="Guy L."/>
            <person name="Ettema T.J."/>
        </authorList>
    </citation>
    <scope>NUCLEOTIDE SEQUENCE</scope>
</reference>